<dbReference type="Proteomes" id="UP000515135">
    <property type="component" value="Unplaced"/>
</dbReference>
<organism evidence="8 9">
    <name type="scientific">Branchiostoma belcheri</name>
    <name type="common">Amphioxus</name>
    <dbReference type="NCBI Taxonomy" id="7741"/>
    <lineage>
        <taxon>Eukaryota</taxon>
        <taxon>Metazoa</taxon>
        <taxon>Chordata</taxon>
        <taxon>Cephalochordata</taxon>
        <taxon>Leptocardii</taxon>
        <taxon>Amphioxiformes</taxon>
        <taxon>Branchiostomatidae</taxon>
        <taxon>Branchiostoma</taxon>
    </lineage>
</organism>
<keyword evidence="5" id="KW-1133">Transmembrane helix</keyword>
<dbReference type="SMART" id="SM00202">
    <property type="entry name" value="SR"/>
    <property type="match status" value="1"/>
</dbReference>
<feature type="compositionally biased region" description="Pro residues" evidence="4">
    <location>
        <begin position="296"/>
        <end position="328"/>
    </location>
</feature>
<evidence type="ECO:0000256" key="1">
    <source>
        <dbReference type="ARBA" id="ARBA00022729"/>
    </source>
</evidence>
<dbReference type="Gene3D" id="3.10.250.10">
    <property type="entry name" value="SRCR-like domain"/>
    <property type="match status" value="1"/>
</dbReference>
<dbReference type="PANTHER" id="PTHR48071:SF28">
    <property type="entry name" value="SRCR DOMAIN-CONTAINING PROTEIN"/>
    <property type="match status" value="1"/>
</dbReference>
<dbReference type="PANTHER" id="PTHR48071">
    <property type="entry name" value="SRCR DOMAIN-CONTAINING PROTEIN"/>
    <property type="match status" value="1"/>
</dbReference>
<feature type="domain" description="SRCR" evidence="7">
    <location>
        <begin position="24"/>
        <end position="132"/>
    </location>
</feature>
<dbReference type="GO" id="GO:0016020">
    <property type="term" value="C:membrane"/>
    <property type="evidence" value="ECO:0007669"/>
    <property type="project" value="InterPro"/>
</dbReference>
<dbReference type="AlphaFoldDB" id="A0A6P5APE5"/>
<dbReference type="Pfam" id="PF00530">
    <property type="entry name" value="SRCR"/>
    <property type="match status" value="1"/>
</dbReference>
<dbReference type="GeneID" id="109488234"/>
<evidence type="ECO:0000259" key="7">
    <source>
        <dbReference type="PROSITE" id="PS50287"/>
    </source>
</evidence>
<evidence type="ECO:0000256" key="6">
    <source>
        <dbReference type="SAM" id="SignalP"/>
    </source>
</evidence>
<evidence type="ECO:0000256" key="2">
    <source>
        <dbReference type="ARBA" id="ARBA00023157"/>
    </source>
</evidence>
<evidence type="ECO:0000313" key="9">
    <source>
        <dbReference type="RefSeq" id="XP_019648009.1"/>
    </source>
</evidence>
<feature type="chain" id="PRO_5028416250" evidence="6">
    <location>
        <begin position="22"/>
        <end position="342"/>
    </location>
</feature>
<name>A0A6P5APE5_BRABE</name>
<dbReference type="OrthoDB" id="536948at2759"/>
<sequence>MARTLFLLLLATLFNSSTQQASRIRLVGGSRPNEGRVEVRPVDSYNWGTICSHYSSPFGTYEGKVVCRMLGYPGAAAVRLSAYYYGLGSGNIYMDDTVCTGTESSLFDCSSSGWGIHSSSCTHTYDVGVLCFPSSNLGKGCRSVRFEGSFSAQHHRMTVFTMTGEFHGNRPVYKAGSDYLFYYPSDGSWHVGPYLGSAEVGMYVDDRSVYPEDISGTWYLLDTDGKRFVANRYVAVFCASSEGLTTFRIALGAFAAGLVIMLIIGICSCKVCCKKKGSVADSEHNTPPEGNSNTVEPPPPATPPPATPPPATPPPSTPPPAYSPPSLPEPDGSLFVRVVRLT</sequence>
<feature type="disulfide bond" evidence="3">
    <location>
        <begin position="99"/>
        <end position="109"/>
    </location>
</feature>
<feature type="transmembrane region" description="Helical" evidence="5">
    <location>
        <begin position="247"/>
        <end position="267"/>
    </location>
</feature>
<dbReference type="InterPro" id="IPR001190">
    <property type="entry name" value="SRCR"/>
</dbReference>
<keyword evidence="8" id="KW-1185">Reference proteome</keyword>
<dbReference type="InterPro" id="IPR036772">
    <property type="entry name" value="SRCR-like_dom_sf"/>
</dbReference>
<feature type="region of interest" description="Disordered" evidence="4">
    <location>
        <begin position="280"/>
        <end position="333"/>
    </location>
</feature>
<dbReference type="FunFam" id="3.10.250.10:FF:000001">
    <property type="entry name" value="Lysyl oxidase 4 isoform X1"/>
    <property type="match status" value="1"/>
</dbReference>
<accession>A0A6P5APE5</accession>
<gene>
    <name evidence="9" type="primary">LOC109488234</name>
</gene>
<evidence type="ECO:0000256" key="4">
    <source>
        <dbReference type="SAM" id="MobiDB-lite"/>
    </source>
</evidence>
<dbReference type="SUPFAM" id="SSF56487">
    <property type="entry name" value="SRCR-like"/>
    <property type="match status" value="1"/>
</dbReference>
<evidence type="ECO:0000313" key="8">
    <source>
        <dbReference type="Proteomes" id="UP000515135"/>
    </source>
</evidence>
<comment type="caution">
    <text evidence="3">Lacks conserved residue(s) required for the propagation of feature annotation.</text>
</comment>
<keyword evidence="2 3" id="KW-1015">Disulfide bond</keyword>
<dbReference type="RefSeq" id="XP_019648009.1">
    <property type="nucleotide sequence ID" value="XM_019792450.1"/>
</dbReference>
<keyword evidence="5" id="KW-0812">Transmembrane</keyword>
<evidence type="ECO:0000256" key="3">
    <source>
        <dbReference type="PROSITE-ProRule" id="PRU00196"/>
    </source>
</evidence>
<protein>
    <submittedName>
        <fullName evidence="9">Uncharacterized protein LOC109488234</fullName>
    </submittedName>
</protein>
<reference evidence="9" key="1">
    <citation type="submission" date="2025-08" db="UniProtKB">
        <authorList>
            <consortium name="RefSeq"/>
        </authorList>
    </citation>
    <scope>IDENTIFICATION</scope>
    <source>
        <tissue evidence="9">Gonad</tissue>
    </source>
</reference>
<evidence type="ECO:0000256" key="5">
    <source>
        <dbReference type="SAM" id="Phobius"/>
    </source>
</evidence>
<proteinExistence type="predicted"/>
<dbReference type="KEGG" id="bbel:109488234"/>
<keyword evidence="5" id="KW-0472">Membrane</keyword>
<dbReference type="PROSITE" id="PS50287">
    <property type="entry name" value="SRCR_2"/>
    <property type="match status" value="1"/>
</dbReference>
<keyword evidence="1 6" id="KW-0732">Signal</keyword>
<dbReference type="PRINTS" id="PR00258">
    <property type="entry name" value="SPERACTRCPTR"/>
</dbReference>
<feature type="signal peptide" evidence="6">
    <location>
        <begin position="1"/>
        <end position="21"/>
    </location>
</feature>